<comment type="caution">
    <text evidence="8">The sequence shown here is derived from an EMBL/GenBank/DDBJ whole genome shotgun (WGS) entry which is preliminary data.</text>
</comment>
<keyword evidence="3 5" id="KW-0863">Zinc-finger</keyword>
<name>A0AAN8JN70_PATCE</name>
<dbReference type="GO" id="GO:0008270">
    <property type="term" value="F:zinc ion binding"/>
    <property type="evidence" value="ECO:0007669"/>
    <property type="project" value="UniProtKB-KW"/>
</dbReference>
<dbReference type="Proteomes" id="UP001347796">
    <property type="component" value="Unassembled WGS sequence"/>
</dbReference>
<keyword evidence="1" id="KW-0479">Metal-binding</keyword>
<feature type="domain" description="C2H2-type" evidence="7">
    <location>
        <begin position="527"/>
        <end position="554"/>
    </location>
</feature>
<dbReference type="EMBL" id="JAZGQO010000009">
    <property type="protein sequence ID" value="KAK6178460.1"/>
    <property type="molecule type" value="Genomic_DNA"/>
</dbReference>
<gene>
    <name evidence="8" type="ORF">SNE40_013248</name>
</gene>
<keyword evidence="2" id="KW-0677">Repeat</keyword>
<keyword evidence="9" id="KW-1185">Reference proteome</keyword>
<evidence type="ECO:0000256" key="5">
    <source>
        <dbReference type="PROSITE-ProRule" id="PRU00042"/>
    </source>
</evidence>
<sequence length="608" mass="65908">MIMDGLDTLSQVALADIHSFSYDTPATGAVIRPTQEFVDDSLNTPVTTCSETSFFGPDSLEPPPITATANIVASINIPDKSVEGMFPNRTQPQQSGNVTHTISYKGTLVTTAVTPTSTQSDVQPNFASFFTPLSPLFTILSQASQFQSNVPQNYHSSFAASTAPAETCFPETTSSGLTSVSSTFPSTSTLSTSDISEICPTSMAMFKSSSPSPVHTESSQVQGIQHQQEPEMSFSDQIESYAADFGSPVTPHSNQSTPEPQMPVMSESITQPDESISYSSPPPPPYSQAMPMPLGVDIDLSNLAMKQPQTFSSCAQQQPQQQSHSAHLNLLNYSQGAVPDTVLQMQISDFTKSQNISADLKWSISNNPASQSQLPDFTALVSQPSGQIAMQAFPLAGAIKTEPSDNFEERFFLPTSVPMEFATTSGIATKSDIHPISQPYQQSTLKFLPVKQRKYPNRPSKTPPHERPYACPVENCDRRFSRSDELTRHIRIHTGQKPFQCKVCLRAFSRSDHLTTHVRTHTGEKPFSCDICGRKFARSDEKKRHAKVHMKQRIKKEAKMIAATATLPTTQAASTSGAVTMSDSVIDTSAILGGAGSLPMVVSTSSLL</sequence>
<evidence type="ECO:0000256" key="1">
    <source>
        <dbReference type="ARBA" id="ARBA00022723"/>
    </source>
</evidence>
<evidence type="ECO:0000256" key="2">
    <source>
        <dbReference type="ARBA" id="ARBA00022737"/>
    </source>
</evidence>
<proteinExistence type="predicted"/>
<dbReference type="InterPro" id="IPR013087">
    <property type="entry name" value="Znf_C2H2_type"/>
</dbReference>
<feature type="domain" description="C2H2-type" evidence="7">
    <location>
        <begin position="499"/>
        <end position="526"/>
    </location>
</feature>
<evidence type="ECO:0000259" key="7">
    <source>
        <dbReference type="PROSITE" id="PS50157"/>
    </source>
</evidence>
<dbReference type="Pfam" id="PF00096">
    <property type="entry name" value="zf-C2H2"/>
    <property type="match status" value="3"/>
</dbReference>
<evidence type="ECO:0000256" key="4">
    <source>
        <dbReference type="ARBA" id="ARBA00022833"/>
    </source>
</evidence>
<dbReference type="GO" id="GO:0005634">
    <property type="term" value="C:nucleus"/>
    <property type="evidence" value="ECO:0007669"/>
    <property type="project" value="TreeGrafter"/>
</dbReference>
<feature type="domain" description="C2H2-type" evidence="7">
    <location>
        <begin position="469"/>
        <end position="498"/>
    </location>
</feature>
<dbReference type="InterPro" id="IPR036236">
    <property type="entry name" value="Znf_C2H2_sf"/>
</dbReference>
<dbReference type="SUPFAM" id="SSF57667">
    <property type="entry name" value="beta-beta-alpha zinc fingers"/>
    <property type="match status" value="2"/>
</dbReference>
<dbReference type="InterPro" id="IPR050688">
    <property type="entry name" value="Zinc_finger/UBP_domain"/>
</dbReference>
<evidence type="ECO:0000256" key="3">
    <source>
        <dbReference type="ARBA" id="ARBA00022771"/>
    </source>
</evidence>
<protein>
    <recommendedName>
        <fullName evidence="7">C2H2-type domain-containing protein</fullName>
    </recommendedName>
</protein>
<feature type="compositionally biased region" description="Polar residues" evidence="6">
    <location>
        <begin position="250"/>
        <end position="259"/>
    </location>
</feature>
<dbReference type="PROSITE" id="PS50157">
    <property type="entry name" value="ZINC_FINGER_C2H2_2"/>
    <property type="match status" value="3"/>
</dbReference>
<dbReference type="AlphaFoldDB" id="A0AAN8JN70"/>
<dbReference type="FunFam" id="3.30.160.60:FF:000515">
    <property type="entry name" value="early growth response protein 4"/>
    <property type="match status" value="1"/>
</dbReference>
<dbReference type="PROSITE" id="PS00028">
    <property type="entry name" value="ZINC_FINGER_C2H2_1"/>
    <property type="match status" value="3"/>
</dbReference>
<keyword evidence="4" id="KW-0862">Zinc</keyword>
<dbReference type="PANTHER" id="PTHR24403">
    <property type="entry name" value="ZINC FINGER PROTEIN"/>
    <property type="match status" value="1"/>
</dbReference>
<dbReference type="GO" id="GO:0045944">
    <property type="term" value="P:positive regulation of transcription by RNA polymerase II"/>
    <property type="evidence" value="ECO:0007669"/>
    <property type="project" value="TreeGrafter"/>
</dbReference>
<dbReference type="PANTHER" id="PTHR24403:SF107">
    <property type="entry name" value="ZINC FINGER PROTEIN 521"/>
    <property type="match status" value="1"/>
</dbReference>
<dbReference type="SMART" id="SM00355">
    <property type="entry name" value="ZnF_C2H2"/>
    <property type="match status" value="3"/>
</dbReference>
<feature type="compositionally biased region" description="Low complexity" evidence="6">
    <location>
        <begin position="172"/>
        <end position="193"/>
    </location>
</feature>
<dbReference type="Gene3D" id="3.30.160.60">
    <property type="entry name" value="Classic Zinc Finger"/>
    <property type="match status" value="3"/>
</dbReference>
<evidence type="ECO:0000256" key="6">
    <source>
        <dbReference type="SAM" id="MobiDB-lite"/>
    </source>
</evidence>
<feature type="compositionally biased region" description="Polar residues" evidence="6">
    <location>
        <begin position="215"/>
        <end position="227"/>
    </location>
</feature>
<organism evidence="8 9">
    <name type="scientific">Patella caerulea</name>
    <name type="common">Rayed Mediterranean limpet</name>
    <dbReference type="NCBI Taxonomy" id="87958"/>
    <lineage>
        <taxon>Eukaryota</taxon>
        <taxon>Metazoa</taxon>
        <taxon>Spiralia</taxon>
        <taxon>Lophotrochozoa</taxon>
        <taxon>Mollusca</taxon>
        <taxon>Gastropoda</taxon>
        <taxon>Patellogastropoda</taxon>
        <taxon>Patelloidea</taxon>
        <taxon>Patellidae</taxon>
        <taxon>Patella</taxon>
    </lineage>
</organism>
<evidence type="ECO:0000313" key="9">
    <source>
        <dbReference type="Proteomes" id="UP001347796"/>
    </source>
</evidence>
<evidence type="ECO:0000313" key="8">
    <source>
        <dbReference type="EMBL" id="KAK6178460.1"/>
    </source>
</evidence>
<reference evidence="8 9" key="1">
    <citation type="submission" date="2024-01" db="EMBL/GenBank/DDBJ databases">
        <title>The genome of the rayed Mediterranean limpet Patella caerulea (Linnaeus, 1758).</title>
        <authorList>
            <person name="Anh-Thu Weber A."/>
            <person name="Halstead-Nussloch G."/>
        </authorList>
    </citation>
    <scope>NUCLEOTIDE SEQUENCE [LARGE SCALE GENOMIC DNA]</scope>
    <source>
        <strain evidence="8">AATW-2023a</strain>
        <tissue evidence="8">Whole specimen</tissue>
    </source>
</reference>
<accession>A0AAN8JN70</accession>
<feature type="region of interest" description="Disordered" evidence="6">
    <location>
        <begin position="169"/>
        <end position="227"/>
    </location>
</feature>
<feature type="region of interest" description="Disordered" evidence="6">
    <location>
        <begin position="245"/>
        <end position="287"/>
    </location>
</feature>